<dbReference type="Pfam" id="PF00071">
    <property type="entry name" value="Ras"/>
    <property type="match status" value="1"/>
</dbReference>
<keyword evidence="5" id="KW-1185">Reference proteome</keyword>
<sequence length="222" mass="25169">MTVDDKPVTLQVWNTTGQEMYRALVPVYLKGAHAAIVFFDITDFDSFNSLGHWYDLLRDTVSESTPVFLVANKTDHLKDITSNTINSSPNNNNQINDSTSNDSNVDENRSSNSPIERSNFVDDESAKTFAVRHSSKFFRVSALTGEGVDEIFQAVAKEMARATFTDATVCFRIFRLHGIINIELMKRTYKMRYPSRALAEMICAFIQSMFCVSYIYNLTLLP</sequence>
<dbReference type="VEuPathDB" id="TrichDB:TRFO_42036"/>
<dbReference type="GO" id="GO:0005525">
    <property type="term" value="F:GTP binding"/>
    <property type="evidence" value="ECO:0007669"/>
    <property type="project" value="InterPro"/>
</dbReference>
<organism evidence="4 5">
    <name type="scientific">Tritrichomonas foetus</name>
    <dbReference type="NCBI Taxonomy" id="1144522"/>
    <lineage>
        <taxon>Eukaryota</taxon>
        <taxon>Metamonada</taxon>
        <taxon>Parabasalia</taxon>
        <taxon>Tritrichomonadida</taxon>
        <taxon>Tritrichomonadidae</taxon>
        <taxon>Tritrichomonas</taxon>
    </lineage>
</organism>
<reference evidence="4" key="1">
    <citation type="submission" date="2016-10" db="EMBL/GenBank/DDBJ databases">
        <authorList>
            <person name="Benchimol M."/>
            <person name="Almeida L.G."/>
            <person name="Vasconcelos A.T."/>
            <person name="Perreira-Neves A."/>
            <person name="Rosa I.A."/>
            <person name="Tasca T."/>
            <person name="Bogo M.R."/>
            <person name="de Souza W."/>
        </authorList>
    </citation>
    <scope>NUCLEOTIDE SEQUENCE [LARGE SCALE GENOMIC DNA]</scope>
    <source>
        <strain evidence="4">K</strain>
    </source>
</reference>
<keyword evidence="3" id="KW-1133">Transmembrane helix</keyword>
<dbReference type="SUPFAM" id="SSF52540">
    <property type="entry name" value="P-loop containing nucleoside triphosphate hydrolases"/>
    <property type="match status" value="1"/>
</dbReference>
<protein>
    <submittedName>
        <fullName evidence="4">Rab8</fullName>
    </submittedName>
</protein>
<name>A0A1J4KYB2_9EUKA</name>
<dbReference type="GO" id="GO:0003924">
    <property type="term" value="F:GTPase activity"/>
    <property type="evidence" value="ECO:0007669"/>
    <property type="project" value="InterPro"/>
</dbReference>
<dbReference type="Proteomes" id="UP000179807">
    <property type="component" value="Unassembled WGS sequence"/>
</dbReference>
<dbReference type="PRINTS" id="PR00449">
    <property type="entry name" value="RASTRNSFRMNG"/>
</dbReference>
<dbReference type="SMART" id="SM00175">
    <property type="entry name" value="RAB"/>
    <property type="match status" value="1"/>
</dbReference>
<keyword evidence="3" id="KW-0472">Membrane</keyword>
<dbReference type="SMART" id="SM00174">
    <property type="entry name" value="RHO"/>
    <property type="match status" value="1"/>
</dbReference>
<dbReference type="AlphaFoldDB" id="A0A1J4KYB2"/>
<evidence type="ECO:0000256" key="1">
    <source>
        <dbReference type="ARBA" id="ARBA00022741"/>
    </source>
</evidence>
<gene>
    <name evidence="4" type="ORF">TRFO_42036</name>
</gene>
<proteinExistence type="predicted"/>
<evidence type="ECO:0000256" key="2">
    <source>
        <dbReference type="SAM" id="MobiDB-lite"/>
    </source>
</evidence>
<feature type="compositionally biased region" description="Low complexity" evidence="2">
    <location>
        <begin position="81"/>
        <end position="103"/>
    </location>
</feature>
<dbReference type="PANTHER" id="PTHR47978">
    <property type="match status" value="1"/>
</dbReference>
<accession>A0A1J4KYB2</accession>
<keyword evidence="1" id="KW-0547">Nucleotide-binding</keyword>
<dbReference type="InterPro" id="IPR027417">
    <property type="entry name" value="P-loop_NTPase"/>
</dbReference>
<evidence type="ECO:0000256" key="3">
    <source>
        <dbReference type="SAM" id="Phobius"/>
    </source>
</evidence>
<dbReference type="CDD" id="cd00154">
    <property type="entry name" value="Rab"/>
    <property type="match status" value="1"/>
</dbReference>
<comment type="caution">
    <text evidence="4">The sequence shown here is derived from an EMBL/GenBank/DDBJ whole genome shotgun (WGS) entry which is preliminary data.</text>
</comment>
<dbReference type="Gene3D" id="3.40.50.300">
    <property type="entry name" value="P-loop containing nucleotide triphosphate hydrolases"/>
    <property type="match status" value="1"/>
</dbReference>
<dbReference type="RefSeq" id="XP_068369290.1">
    <property type="nucleotide sequence ID" value="XM_068514096.1"/>
</dbReference>
<dbReference type="SMART" id="SM00173">
    <property type="entry name" value="RAS"/>
    <property type="match status" value="1"/>
</dbReference>
<feature type="region of interest" description="Disordered" evidence="2">
    <location>
        <begin position="81"/>
        <end position="117"/>
    </location>
</feature>
<dbReference type="EMBL" id="MLAK01000144">
    <property type="protein sequence ID" value="OHT16154.1"/>
    <property type="molecule type" value="Genomic_DNA"/>
</dbReference>
<dbReference type="PROSITE" id="PS51419">
    <property type="entry name" value="RAB"/>
    <property type="match status" value="1"/>
</dbReference>
<dbReference type="GeneID" id="94848800"/>
<feature type="transmembrane region" description="Helical" evidence="3">
    <location>
        <begin position="197"/>
        <end position="216"/>
    </location>
</feature>
<keyword evidence="3" id="KW-0812">Transmembrane</keyword>
<dbReference type="PROSITE" id="PS51421">
    <property type="entry name" value="RAS"/>
    <property type="match status" value="1"/>
</dbReference>
<evidence type="ECO:0000313" key="5">
    <source>
        <dbReference type="Proteomes" id="UP000179807"/>
    </source>
</evidence>
<evidence type="ECO:0000313" key="4">
    <source>
        <dbReference type="EMBL" id="OHT16154.1"/>
    </source>
</evidence>
<dbReference type="InterPro" id="IPR001806">
    <property type="entry name" value="Small_GTPase"/>
</dbReference>